<evidence type="ECO:0000313" key="2">
    <source>
        <dbReference type="Proteomes" id="UP000027222"/>
    </source>
</evidence>
<keyword evidence="2" id="KW-1185">Reference proteome</keyword>
<gene>
    <name evidence="1" type="ORF">GALMADRAFT_451850</name>
</gene>
<name>A0A067T9M0_GALM3</name>
<organism evidence="1 2">
    <name type="scientific">Galerina marginata (strain CBS 339.88)</name>
    <dbReference type="NCBI Taxonomy" id="685588"/>
    <lineage>
        <taxon>Eukaryota</taxon>
        <taxon>Fungi</taxon>
        <taxon>Dikarya</taxon>
        <taxon>Basidiomycota</taxon>
        <taxon>Agaricomycotina</taxon>
        <taxon>Agaricomycetes</taxon>
        <taxon>Agaricomycetidae</taxon>
        <taxon>Agaricales</taxon>
        <taxon>Agaricineae</taxon>
        <taxon>Strophariaceae</taxon>
        <taxon>Galerina</taxon>
    </lineage>
</organism>
<dbReference type="Proteomes" id="UP000027222">
    <property type="component" value="Unassembled WGS sequence"/>
</dbReference>
<sequence>MLVRLAGGCATSSLIIDIRPHKPPPFFLATTSDTNFPVMDVPAQDAMKPWLERVAKRATELWREDLESLCLDAKNRFPDIVWHTSAQLSDDRELQSAVWGHMGTHCERTCHTRFYFKISHPRIGANQS</sequence>
<evidence type="ECO:0000313" key="1">
    <source>
        <dbReference type="EMBL" id="KDR76594.1"/>
    </source>
</evidence>
<accession>A0A067T9M0</accession>
<proteinExistence type="predicted"/>
<dbReference type="EMBL" id="KL142378">
    <property type="protein sequence ID" value="KDR76594.1"/>
    <property type="molecule type" value="Genomic_DNA"/>
</dbReference>
<dbReference type="OrthoDB" id="2130750at2759"/>
<protein>
    <submittedName>
        <fullName evidence="1">Uncharacterized protein</fullName>
    </submittedName>
</protein>
<reference evidence="2" key="1">
    <citation type="journal article" date="2014" name="Proc. Natl. Acad. Sci. U.S.A.">
        <title>Extensive sampling of basidiomycete genomes demonstrates inadequacy of the white-rot/brown-rot paradigm for wood decay fungi.</title>
        <authorList>
            <person name="Riley R."/>
            <person name="Salamov A.A."/>
            <person name="Brown D.W."/>
            <person name="Nagy L.G."/>
            <person name="Floudas D."/>
            <person name="Held B.W."/>
            <person name="Levasseur A."/>
            <person name="Lombard V."/>
            <person name="Morin E."/>
            <person name="Otillar R."/>
            <person name="Lindquist E.A."/>
            <person name="Sun H."/>
            <person name="LaButti K.M."/>
            <person name="Schmutz J."/>
            <person name="Jabbour D."/>
            <person name="Luo H."/>
            <person name="Baker S.E."/>
            <person name="Pisabarro A.G."/>
            <person name="Walton J.D."/>
            <person name="Blanchette R.A."/>
            <person name="Henrissat B."/>
            <person name="Martin F."/>
            <person name="Cullen D."/>
            <person name="Hibbett D.S."/>
            <person name="Grigoriev I.V."/>
        </authorList>
    </citation>
    <scope>NUCLEOTIDE SEQUENCE [LARGE SCALE GENOMIC DNA]</scope>
    <source>
        <strain evidence="2">CBS 339.88</strain>
    </source>
</reference>
<dbReference type="HOGENOM" id="CLU_1959743_0_0_1"/>
<dbReference type="AlphaFoldDB" id="A0A067T9M0"/>